<dbReference type="Proteomes" id="UP000579281">
    <property type="component" value="Unassembled WGS sequence"/>
</dbReference>
<keyword evidence="2" id="KW-1185">Reference proteome</keyword>
<proteinExistence type="predicted"/>
<gene>
    <name evidence="1" type="ORF">HNQ80_001027</name>
</gene>
<reference evidence="1 2" key="1">
    <citation type="submission" date="2020-08" db="EMBL/GenBank/DDBJ databases">
        <title>Genomic Encyclopedia of Type Strains, Phase IV (KMG-IV): sequencing the most valuable type-strain genomes for metagenomic binning, comparative biology and taxonomic classification.</title>
        <authorList>
            <person name="Goeker M."/>
        </authorList>
    </citation>
    <scope>NUCLEOTIDE SEQUENCE [LARGE SCALE GENOMIC DNA]</scope>
    <source>
        <strain evidence="1 2">DSM 103526</strain>
    </source>
</reference>
<comment type="caution">
    <text evidence="1">The sequence shown here is derived from an EMBL/GenBank/DDBJ whole genome shotgun (WGS) entry which is preliminary data.</text>
</comment>
<evidence type="ECO:0000313" key="2">
    <source>
        <dbReference type="Proteomes" id="UP000579281"/>
    </source>
</evidence>
<dbReference type="EMBL" id="JACHEN010000004">
    <property type="protein sequence ID" value="MBB6214942.1"/>
    <property type="molecule type" value="Genomic_DNA"/>
</dbReference>
<sequence>MITSRDLSVIDAIEKYKIMRTSTIAKLYFPSLLMAQKRLKTMVENKEVKRMRDLTTKEYCYYIRKPKQWRHSLLTTDFYAAASELIDIVSFQSEVTIEHLRCDGLIAYRHRGKGYVAFLEVQISNTPLDVEKYKKLLYSGAYKQYFGGVFPRIIAVTNRNIPQINDLTIIQVKEDLSNIEDILRK</sequence>
<dbReference type="RefSeq" id="WP_184308781.1">
    <property type="nucleotide sequence ID" value="NZ_JACHEN010000004.1"/>
</dbReference>
<evidence type="ECO:0000313" key="1">
    <source>
        <dbReference type="EMBL" id="MBB6214942.1"/>
    </source>
</evidence>
<protein>
    <submittedName>
        <fullName evidence="1">Uncharacterized protein</fullName>
    </submittedName>
</protein>
<dbReference type="AlphaFoldDB" id="A0A841KVJ0"/>
<name>A0A841KVJ0_9FIRM</name>
<organism evidence="1 2">
    <name type="scientific">Anaerosolibacter carboniphilus</name>
    <dbReference type="NCBI Taxonomy" id="1417629"/>
    <lineage>
        <taxon>Bacteria</taxon>
        <taxon>Bacillati</taxon>
        <taxon>Bacillota</taxon>
        <taxon>Clostridia</taxon>
        <taxon>Peptostreptococcales</taxon>
        <taxon>Thermotaleaceae</taxon>
        <taxon>Anaerosolibacter</taxon>
    </lineage>
</organism>
<accession>A0A841KVJ0</accession>